<evidence type="ECO:0000256" key="3">
    <source>
        <dbReference type="RuleBase" id="RU003512"/>
    </source>
</evidence>
<evidence type="ECO:0000256" key="4">
    <source>
        <dbReference type="SAM" id="MobiDB-lite"/>
    </source>
</evidence>
<evidence type="ECO:0000313" key="7">
    <source>
        <dbReference type="Proteomes" id="UP000323732"/>
    </source>
</evidence>
<dbReference type="InterPro" id="IPR006127">
    <property type="entry name" value="ZnuA-like"/>
</dbReference>
<evidence type="ECO:0000256" key="2">
    <source>
        <dbReference type="ARBA" id="ARBA00022729"/>
    </source>
</evidence>
<dbReference type="AlphaFoldDB" id="A0A5D4RXF2"/>
<evidence type="ECO:0000256" key="1">
    <source>
        <dbReference type="ARBA" id="ARBA00022448"/>
    </source>
</evidence>
<dbReference type="SUPFAM" id="SSF53807">
    <property type="entry name" value="Helical backbone' metal receptor"/>
    <property type="match status" value="1"/>
</dbReference>
<dbReference type="GO" id="GO:0007155">
    <property type="term" value="P:cell adhesion"/>
    <property type="evidence" value="ECO:0007669"/>
    <property type="project" value="InterPro"/>
</dbReference>
<sequence>MRKLIMLLTLLLPVSLFLAGCGDGNADQAEENTKNQLNVYTTVYPLQYFAERIGGSYVDAQTIYPPGADEHTFEPSQKDMMALADSDLFIYIGLGLEGFVSKAEGTLENENVTLLAAGENIDMAGTEDGHAHEEGTEAEGHEDDGHSHEDDGHSHEDDGHNHGDVDPHVWLDPLYAADLAEAIKDELAEKMPERQKEFEENFQKLAAELDSLHHEFKETIDSAKHKEIIVSHAAYGYWEKRYGLEQISVSGLSTSNEPTQKELENIIKTAREHGLNYIFFEQNVSSKLTEIVQNEVGAKSLQLHNLSVLTDENIDNKETYFTLMENNLKGIEKALNN</sequence>
<evidence type="ECO:0000313" key="6">
    <source>
        <dbReference type="EMBL" id="TYS55620.1"/>
    </source>
</evidence>
<feature type="chain" id="PRO_5039343550" evidence="5">
    <location>
        <begin position="20"/>
        <end position="337"/>
    </location>
</feature>
<dbReference type="InterPro" id="IPR050492">
    <property type="entry name" value="Bact_metal-bind_prot9"/>
</dbReference>
<dbReference type="Proteomes" id="UP000323732">
    <property type="component" value="Unassembled WGS sequence"/>
</dbReference>
<dbReference type="PANTHER" id="PTHR42953:SF8">
    <property type="entry name" value="ZINT DOMAIN-CONTAINING PROTEIN"/>
    <property type="match status" value="1"/>
</dbReference>
<dbReference type="PROSITE" id="PS51257">
    <property type="entry name" value="PROKAR_LIPOPROTEIN"/>
    <property type="match status" value="1"/>
</dbReference>
<comment type="caution">
    <text evidence="6">The sequence shown here is derived from an EMBL/GenBank/DDBJ whole genome shotgun (WGS) entry which is preliminary data.</text>
</comment>
<feature type="signal peptide" evidence="5">
    <location>
        <begin position="1"/>
        <end position="19"/>
    </location>
</feature>
<accession>A0A5D4RXF2</accession>
<reference evidence="6 7" key="1">
    <citation type="submission" date="2019-08" db="EMBL/GenBank/DDBJ databases">
        <title>Bacillus genomes from the desert of Cuatro Cienegas, Coahuila.</title>
        <authorList>
            <person name="Olmedo-Alvarez G."/>
        </authorList>
    </citation>
    <scope>NUCLEOTIDE SEQUENCE [LARGE SCALE GENOMIC DNA]</scope>
    <source>
        <strain evidence="6 7">CH37_1T</strain>
    </source>
</reference>
<organism evidence="6 7">
    <name type="scientific">Bacillus infantis</name>
    <dbReference type="NCBI Taxonomy" id="324767"/>
    <lineage>
        <taxon>Bacteria</taxon>
        <taxon>Bacillati</taxon>
        <taxon>Bacillota</taxon>
        <taxon>Bacilli</taxon>
        <taxon>Bacillales</taxon>
        <taxon>Bacillaceae</taxon>
        <taxon>Bacillus</taxon>
    </lineage>
</organism>
<feature type="region of interest" description="Disordered" evidence="4">
    <location>
        <begin position="125"/>
        <end position="166"/>
    </location>
</feature>
<dbReference type="GO" id="GO:0046872">
    <property type="term" value="F:metal ion binding"/>
    <property type="evidence" value="ECO:0007669"/>
    <property type="project" value="InterPro"/>
</dbReference>
<comment type="similarity">
    <text evidence="3">Belongs to the bacterial solute-binding protein 9 family.</text>
</comment>
<keyword evidence="2 5" id="KW-0732">Signal</keyword>
<dbReference type="Pfam" id="PF01297">
    <property type="entry name" value="ZnuA"/>
    <property type="match status" value="1"/>
</dbReference>
<dbReference type="Gene3D" id="3.40.50.1980">
    <property type="entry name" value="Nitrogenase molybdenum iron protein domain"/>
    <property type="match status" value="2"/>
</dbReference>
<gene>
    <name evidence="6" type="ORF">FZD47_25825</name>
</gene>
<feature type="compositionally biased region" description="Basic and acidic residues" evidence="4">
    <location>
        <begin position="127"/>
        <end position="166"/>
    </location>
</feature>
<name>A0A5D4RXF2_9BACI</name>
<proteinExistence type="inferred from homology"/>
<keyword evidence="1 3" id="KW-0813">Transport</keyword>
<dbReference type="RefSeq" id="WP_148951182.1">
    <property type="nucleotide sequence ID" value="NZ_VTES01000016.1"/>
</dbReference>
<dbReference type="EMBL" id="VTES01000016">
    <property type="protein sequence ID" value="TYS55620.1"/>
    <property type="molecule type" value="Genomic_DNA"/>
</dbReference>
<dbReference type="GO" id="GO:0030001">
    <property type="term" value="P:metal ion transport"/>
    <property type="evidence" value="ECO:0007669"/>
    <property type="project" value="InterPro"/>
</dbReference>
<evidence type="ECO:0000256" key="5">
    <source>
        <dbReference type="SAM" id="SignalP"/>
    </source>
</evidence>
<dbReference type="PANTHER" id="PTHR42953">
    <property type="entry name" value="HIGH-AFFINITY ZINC UPTAKE SYSTEM PROTEIN ZNUA-RELATED"/>
    <property type="match status" value="1"/>
</dbReference>
<dbReference type="PRINTS" id="PR00690">
    <property type="entry name" value="ADHESNFAMILY"/>
</dbReference>
<protein>
    <submittedName>
        <fullName evidence="6">Adhesin</fullName>
    </submittedName>
</protein>
<dbReference type="InterPro" id="IPR006128">
    <property type="entry name" value="Lipoprotein_PsaA-like"/>
</dbReference>